<dbReference type="AlphaFoldDB" id="A0AAV4CEJ3"/>
<evidence type="ECO:0000313" key="2">
    <source>
        <dbReference type="Proteomes" id="UP000735302"/>
    </source>
</evidence>
<dbReference type="EMBL" id="BLXT01006335">
    <property type="protein sequence ID" value="GFO31054.1"/>
    <property type="molecule type" value="Genomic_DNA"/>
</dbReference>
<name>A0AAV4CEJ3_9GAST</name>
<keyword evidence="2" id="KW-1185">Reference proteome</keyword>
<proteinExistence type="predicted"/>
<reference evidence="1 2" key="1">
    <citation type="journal article" date="2021" name="Elife">
        <title>Chloroplast acquisition without the gene transfer in kleptoplastic sea slugs, Plakobranchus ocellatus.</title>
        <authorList>
            <person name="Maeda T."/>
            <person name="Takahashi S."/>
            <person name="Yoshida T."/>
            <person name="Shimamura S."/>
            <person name="Takaki Y."/>
            <person name="Nagai Y."/>
            <person name="Toyoda A."/>
            <person name="Suzuki Y."/>
            <person name="Arimoto A."/>
            <person name="Ishii H."/>
            <person name="Satoh N."/>
            <person name="Nishiyama T."/>
            <person name="Hasebe M."/>
            <person name="Maruyama T."/>
            <person name="Minagawa J."/>
            <person name="Obokata J."/>
            <person name="Shigenobu S."/>
        </authorList>
    </citation>
    <scope>NUCLEOTIDE SEQUENCE [LARGE SCALE GENOMIC DNA]</scope>
</reference>
<evidence type="ECO:0000313" key="1">
    <source>
        <dbReference type="EMBL" id="GFO31054.1"/>
    </source>
</evidence>
<comment type="caution">
    <text evidence="1">The sequence shown here is derived from an EMBL/GenBank/DDBJ whole genome shotgun (WGS) entry which is preliminary data.</text>
</comment>
<gene>
    <name evidence="1" type="ORF">PoB_005755900</name>
</gene>
<protein>
    <submittedName>
        <fullName evidence="1">Uncharacterized protein</fullName>
    </submittedName>
</protein>
<dbReference type="Proteomes" id="UP000735302">
    <property type="component" value="Unassembled WGS sequence"/>
</dbReference>
<accession>A0AAV4CEJ3</accession>
<organism evidence="1 2">
    <name type="scientific">Plakobranchus ocellatus</name>
    <dbReference type="NCBI Taxonomy" id="259542"/>
    <lineage>
        <taxon>Eukaryota</taxon>
        <taxon>Metazoa</taxon>
        <taxon>Spiralia</taxon>
        <taxon>Lophotrochozoa</taxon>
        <taxon>Mollusca</taxon>
        <taxon>Gastropoda</taxon>
        <taxon>Heterobranchia</taxon>
        <taxon>Euthyneura</taxon>
        <taxon>Panpulmonata</taxon>
        <taxon>Sacoglossa</taxon>
        <taxon>Placobranchoidea</taxon>
        <taxon>Plakobranchidae</taxon>
        <taxon>Plakobranchus</taxon>
    </lineage>
</organism>
<sequence>MRDTSKEVVVCFRNKVFITHLAKIVVFVQDIETGAAFCDSIFDALAFEEEPEERFILWFTSILTTSPSQWYLILTMSRSDEDSSKDLIDSQFTLFLSSSKSRLARDFAISLKSEKSDEVCSLTIKFLLWDAGRIVWAHCDVV</sequence>